<evidence type="ECO:0000313" key="3">
    <source>
        <dbReference type="Proteomes" id="UP001501729"/>
    </source>
</evidence>
<protein>
    <submittedName>
        <fullName evidence="2">Uncharacterized protein</fullName>
    </submittedName>
</protein>
<organism evidence="2 3">
    <name type="scientific">Haladaptatus pallidirubidus</name>
    <dbReference type="NCBI Taxonomy" id="1008152"/>
    <lineage>
        <taxon>Archaea</taxon>
        <taxon>Methanobacteriati</taxon>
        <taxon>Methanobacteriota</taxon>
        <taxon>Stenosarchaea group</taxon>
        <taxon>Halobacteria</taxon>
        <taxon>Halobacteriales</taxon>
        <taxon>Haladaptataceae</taxon>
        <taxon>Haladaptatus</taxon>
    </lineage>
</organism>
<dbReference type="GeneID" id="68616639"/>
<reference evidence="2 3" key="1">
    <citation type="journal article" date="2019" name="Int. J. Syst. Evol. Microbiol.">
        <title>The Global Catalogue of Microorganisms (GCM) 10K type strain sequencing project: providing services to taxonomists for standard genome sequencing and annotation.</title>
        <authorList>
            <consortium name="The Broad Institute Genomics Platform"/>
            <consortium name="The Broad Institute Genome Sequencing Center for Infectious Disease"/>
            <person name="Wu L."/>
            <person name="Ma J."/>
        </authorList>
    </citation>
    <scope>NUCLEOTIDE SEQUENCE [LARGE SCALE GENOMIC DNA]</scope>
    <source>
        <strain evidence="2 3">JCM 17504</strain>
    </source>
</reference>
<dbReference type="Proteomes" id="UP001501729">
    <property type="component" value="Unassembled WGS sequence"/>
</dbReference>
<evidence type="ECO:0000313" key="2">
    <source>
        <dbReference type="EMBL" id="GAA5049633.1"/>
    </source>
</evidence>
<feature type="compositionally biased region" description="Acidic residues" evidence="1">
    <location>
        <begin position="34"/>
        <end position="43"/>
    </location>
</feature>
<feature type="region of interest" description="Disordered" evidence="1">
    <location>
        <begin position="34"/>
        <end position="56"/>
    </location>
</feature>
<proteinExistence type="predicted"/>
<name>A0AAV3UH51_9EURY</name>
<keyword evidence="3" id="KW-1185">Reference proteome</keyword>
<accession>A0AAV3UH51</accession>
<sequence>MARNHPMTDDEIAELREKMAAQRPDIRAALADDLDCDADESPLDDTALPDGGDTTE</sequence>
<dbReference type="EMBL" id="BAABKX010000006">
    <property type="protein sequence ID" value="GAA5049633.1"/>
    <property type="molecule type" value="Genomic_DNA"/>
</dbReference>
<gene>
    <name evidence="2" type="ORF">GCM10025751_22690</name>
</gene>
<comment type="caution">
    <text evidence="2">The sequence shown here is derived from an EMBL/GenBank/DDBJ whole genome shotgun (WGS) entry which is preliminary data.</text>
</comment>
<dbReference type="AlphaFoldDB" id="A0AAV3UH51"/>
<evidence type="ECO:0000256" key="1">
    <source>
        <dbReference type="SAM" id="MobiDB-lite"/>
    </source>
</evidence>
<dbReference type="RefSeq" id="WP_227778343.1">
    <property type="nucleotide sequence ID" value="NZ_BAABKX010000006.1"/>
</dbReference>